<protein>
    <submittedName>
        <fullName evidence="2">Uncharacterized protein</fullName>
    </submittedName>
</protein>
<dbReference type="RefSeq" id="WP_251800601.1">
    <property type="nucleotide sequence ID" value="NZ_JAMQOL010000035.1"/>
</dbReference>
<evidence type="ECO:0000313" key="2">
    <source>
        <dbReference type="EMBL" id="MCM4080823.1"/>
    </source>
</evidence>
<comment type="caution">
    <text evidence="2">The sequence shown here is derived from an EMBL/GenBank/DDBJ whole genome shotgun (WGS) entry which is preliminary data.</text>
</comment>
<sequence>MPGGNLEDRLAALSATATDEDGEVTVTEGGAETEDGKAVPDSYTESFAGDSEAPPAPVMPAAPPFPSFENTPTLPQQSPGNGYESGRDSRAR</sequence>
<evidence type="ECO:0000313" key="3">
    <source>
        <dbReference type="Proteomes" id="UP001523216"/>
    </source>
</evidence>
<dbReference type="Proteomes" id="UP001523216">
    <property type="component" value="Unassembled WGS sequence"/>
</dbReference>
<feature type="region of interest" description="Disordered" evidence="1">
    <location>
        <begin position="14"/>
        <end position="92"/>
    </location>
</feature>
<organism evidence="2 3">
    <name type="scientific">Paractinoplanes hotanensis</name>
    <dbReference type="NCBI Taxonomy" id="2906497"/>
    <lineage>
        <taxon>Bacteria</taxon>
        <taxon>Bacillati</taxon>
        <taxon>Actinomycetota</taxon>
        <taxon>Actinomycetes</taxon>
        <taxon>Micromonosporales</taxon>
        <taxon>Micromonosporaceae</taxon>
        <taxon>Paractinoplanes</taxon>
    </lineage>
</organism>
<proteinExistence type="predicted"/>
<evidence type="ECO:0000256" key="1">
    <source>
        <dbReference type="SAM" id="MobiDB-lite"/>
    </source>
</evidence>
<feature type="compositionally biased region" description="Polar residues" evidence="1">
    <location>
        <begin position="68"/>
        <end position="80"/>
    </location>
</feature>
<feature type="compositionally biased region" description="Pro residues" evidence="1">
    <location>
        <begin position="54"/>
        <end position="66"/>
    </location>
</feature>
<name>A0ABT0Y5L0_9ACTN</name>
<dbReference type="EMBL" id="JAMQOL010000035">
    <property type="protein sequence ID" value="MCM4080823.1"/>
    <property type="molecule type" value="Genomic_DNA"/>
</dbReference>
<accession>A0ABT0Y5L0</accession>
<reference evidence="2 3" key="1">
    <citation type="submission" date="2022-06" db="EMBL/GenBank/DDBJ databases">
        <title>Actinoplanes abujensis sp. nov., isolated from Nigerian arid soil.</title>
        <authorList>
            <person name="Ding P."/>
        </authorList>
    </citation>
    <scope>NUCLEOTIDE SEQUENCE [LARGE SCALE GENOMIC DNA]</scope>
    <source>
        <strain evidence="3">TRM88002</strain>
    </source>
</reference>
<gene>
    <name evidence="2" type="ORF">LXN57_24920</name>
</gene>
<keyword evidence="3" id="KW-1185">Reference proteome</keyword>